<dbReference type="STRING" id="126957.T1J2C0"/>
<dbReference type="GO" id="GO:0000993">
    <property type="term" value="F:RNA polymerase II complex binding"/>
    <property type="evidence" value="ECO:0007669"/>
    <property type="project" value="TreeGrafter"/>
</dbReference>
<proteinExistence type="inferred from homology"/>
<organism evidence="6 7">
    <name type="scientific">Strigamia maritima</name>
    <name type="common">European centipede</name>
    <name type="synonym">Geophilus maritimus</name>
    <dbReference type="NCBI Taxonomy" id="126957"/>
    <lineage>
        <taxon>Eukaryota</taxon>
        <taxon>Metazoa</taxon>
        <taxon>Ecdysozoa</taxon>
        <taxon>Arthropoda</taxon>
        <taxon>Myriapoda</taxon>
        <taxon>Chilopoda</taxon>
        <taxon>Pleurostigmophora</taxon>
        <taxon>Geophilomorpha</taxon>
        <taxon>Linotaeniidae</taxon>
        <taxon>Strigamia</taxon>
    </lineage>
</organism>
<dbReference type="SMART" id="SM00582">
    <property type="entry name" value="RPR"/>
    <property type="match status" value="1"/>
</dbReference>
<dbReference type="PhylomeDB" id="T1J2C0"/>
<dbReference type="InterPro" id="IPR008942">
    <property type="entry name" value="ENTH_VHS"/>
</dbReference>
<dbReference type="AlphaFoldDB" id="T1J2C0"/>
<dbReference type="GO" id="GO:0042802">
    <property type="term" value="F:identical protein binding"/>
    <property type="evidence" value="ECO:0007669"/>
    <property type="project" value="UniProtKB-ARBA"/>
</dbReference>
<name>T1J2C0_STRMM</name>
<dbReference type="InterPro" id="IPR006569">
    <property type="entry name" value="CID_dom"/>
</dbReference>
<dbReference type="GO" id="GO:0097550">
    <property type="term" value="C:transcription preinitiation complex"/>
    <property type="evidence" value="ECO:0007669"/>
    <property type="project" value="UniProtKB-ARBA"/>
</dbReference>
<reference evidence="7" key="1">
    <citation type="submission" date="2011-05" db="EMBL/GenBank/DDBJ databases">
        <authorList>
            <person name="Richards S.R."/>
            <person name="Qu J."/>
            <person name="Jiang H."/>
            <person name="Jhangiani S.N."/>
            <person name="Agravi P."/>
            <person name="Goodspeed R."/>
            <person name="Gross S."/>
            <person name="Mandapat C."/>
            <person name="Jackson L."/>
            <person name="Mathew T."/>
            <person name="Pu L."/>
            <person name="Thornton R."/>
            <person name="Saada N."/>
            <person name="Wilczek-Boney K.B."/>
            <person name="Lee S."/>
            <person name="Kovar C."/>
            <person name="Wu Y."/>
            <person name="Scherer S.E."/>
            <person name="Worley K.C."/>
            <person name="Muzny D.M."/>
            <person name="Gibbs R."/>
        </authorList>
    </citation>
    <scope>NUCLEOTIDE SEQUENCE</scope>
    <source>
        <strain evidence="7">Brora</strain>
    </source>
</reference>
<dbReference type="EMBL" id="JH431796">
    <property type="status" value="NOT_ANNOTATED_CDS"/>
    <property type="molecule type" value="Genomic_DNA"/>
</dbReference>
<dbReference type="FunFam" id="1.25.40.90:FF:000007">
    <property type="entry name" value="Regulation of nuclear pre-mRNA domain-containing protein 1B"/>
    <property type="match status" value="1"/>
</dbReference>
<dbReference type="EnsemblMetazoa" id="SMAR007706-RA">
    <property type="protein sequence ID" value="SMAR007706-PA"/>
    <property type="gene ID" value="SMAR007706"/>
</dbReference>
<evidence type="ECO:0000256" key="3">
    <source>
        <dbReference type="ARBA" id="ARBA00034310"/>
    </source>
</evidence>
<accession>T1J2C0</accession>
<comment type="similarity">
    <text evidence="3">Belongs to the UPF0400 (RTT103) family.</text>
</comment>
<dbReference type="OMA" id="KTWQREL"/>
<protein>
    <recommendedName>
        <fullName evidence="5">CID domain-containing protein</fullName>
    </recommendedName>
</protein>
<evidence type="ECO:0000256" key="1">
    <source>
        <dbReference type="ARBA" id="ARBA00004123"/>
    </source>
</evidence>
<keyword evidence="7" id="KW-1185">Reference proteome</keyword>
<dbReference type="Pfam" id="PF04818">
    <property type="entry name" value="CID"/>
    <property type="match status" value="1"/>
</dbReference>
<dbReference type="Gene3D" id="6.10.250.2560">
    <property type="match status" value="1"/>
</dbReference>
<dbReference type="GO" id="GO:0031124">
    <property type="term" value="P:mRNA 3'-end processing"/>
    <property type="evidence" value="ECO:0007669"/>
    <property type="project" value="TreeGrafter"/>
</dbReference>
<evidence type="ECO:0000256" key="2">
    <source>
        <dbReference type="ARBA" id="ARBA00023242"/>
    </source>
</evidence>
<dbReference type="PANTHER" id="PTHR12460:SF0">
    <property type="entry name" value="CID DOMAIN-CONTAINING PROTEIN-RELATED"/>
    <property type="match status" value="1"/>
</dbReference>
<evidence type="ECO:0000259" key="5">
    <source>
        <dbReference type="PROSITE" id="PS51391"/>
    </source>
</evidence>
<sequence>MCPYLSGAPAVGRRRNQNPSGRLIRIPNVSSLISVRIGMATFSENALEKKLADLNNSQQSIQTLSLWLIHHRKHCKTIVQVWHKDLVKAKPSRKLTFMYLANDVIQNSKRKGPEYTKEFGHHLGKAFENVVKSANGDEKTIAGLNRLLVIWQERGVYDSSLIDELRSSFSSTKSNSSSNKKSSFVNTINIKLCSFLNGVFVVVVSLGKQPSAKKLKVESPVIVAKEVTPPQASPREPPDPEDLIRALLELENSASSDAAVREKIASLPAEVSDISLLERIQDREAAERLSKQVDEACTLLDEYNSRLTAELDERKQVARMLTDFIQGQKAVLGQTEAKLGEFKSKLQKVNQVRGELKSHIQNLPDLTLLPDVTGGLAPLPSAGDLFNLGESQH</sequence>
<dbReference type="PROSITE" id="PS51391">
    <property type="entry name" value="CID"/>
    <property type="match status" value="1"/>
</dbReference>
<dbReference type="SUPFAM" id="SSF48464">
    <property type="entry name" value="ENTH/VHS domain"/>
    <property type="match status" value="1"/>
</dbReference>
<dbReference type="HOGENOM" id="CLU_055523_1_0_1"/>
<dbReference type="Gene3D" id="1.25.40.90">
    <property type="match status" value="1"/>
</dbReference>
<feature type="region of interest" description="Disordered" evidence="4">
    <location>
        <begin position="1"/>
        <end position="20"/>
    </location>
</feature>
<evidence type="ECO:0000313" key="7">
    <source>
        <dbReference type="Proteomes" id="UP000014500"/>
    </source>
</evidence>
<dbReference type="Proteomes" id="UP000014500">
    <property type="component" value="Unassembled WGS sequence"/>
</dbReference>
<dbReference type="GO" id="GO:0001111">
    <property type="term" value="P:RNA polymerase II promoter clearance"/>
    <property type="evidence" value="ECO:0007669"/>
    <property type="project" value="UniProtKB-ARBA"/>
</dbReference>
<dbReference type="eggNOG" id="KOG2669">
    <property type="taxonomic scope" value="Eukaryota"/>
</dbReference>
<reference evidence="6" key="2">
    <citation type="submission" date="2015-02" db="UniProtKB">
        <authorList>
            <consortium name="EnsemblMetazoa"/>
        </authorList>
    </citation>
    <scope>IDENTIFICATION</scope>
</reference>
<keyword evidence="2" id="KW-0539">Nucleus</keyword>
<evidence type="ECO:0000313" key="6">
    <source>
        <dbReference type="EnsemblMetazoa" id="SMAR007706-PA"/>
    </source>
</evidence>
<dbReference type="GO" id="GO:0005654">
    <property type="term" value="C:nucleoplasm"/>
    <property type="evidence" value="ECO:0007669"/>
    <property type="project" value="UniProtKB-ARBA"/>
</dbReference>
<dbReference type="Pfam" id="PF16566">
    <property type="entry name" value="CREPT"/>
    <property type="match status" value="1"/>
</dbReference>
<dbReference type="PANTHER" id="PTHR12460">
    <property type="entry name" value="CYCLIN-DEPENDENT KINASE INHIBITOR-RELATED PROTEIN"/>
    <property type="match status" value="1"/>
</dbReference>
<evidence type="ECO:0000256" key="4">
    <source>
        <dbReference type="SAM" id="MobiDB-lite"/>
    </source>
</evidence>
<dbReference type="CDD" id="cd17002">
    <property type="entry name" value="CID_RPRD1"/>
    <property type="match status" value="1"/>
</dbReference>
<feature type="domain" description="CID" evidence="5">
    <location>
        <begin position="39"/>
        <end position="173"/>
    </location>
</feature>
<comment type="subcellular location">
    <subcellularLocation>
        <location evidence="1">Nucleus</location>
    </subcellularLocation>
</comment>
<dbReference type="InterPro" id="IPR032337">
    <property type="entry name" value="RPRD1A/B_C"/>
</dbReference>